<evidence type="ECO:0000313" key="5">
    <source>
        <dbReference type="Proteomes" id="UP001152795"/>
    </source>
</evidence>
<dbReference type="Gene3D" id="3.30.40.10">
    <property type="entry name" value="Zinc/RING finger domain, C3HC4 (zinc finger)"/>
    <property type="match status" value="2"/>
</dbReference>
<keyword evidence="3" id="KW-0862">Zinc</keyword>
<comment type="caution">
    <text evidence="4">The sequence shown here is derived from an EMBL/GenBank/DDBJ whole genome shotgun (WGS) entry which is preliminary data.</text>
</comment>
<keyword evidence="4" id="KW-0436">Ligase</keyword>
<gene>
    <name evidence="4" type="ORF">PACLA_8A051820</name>
</gene>
<dbReference type="GO" id="GO:0016874">
    <property type="term" value="F:ligase activity"/>
    <property type="evidence" value="ECO:0007669"/>
    <property type="project" value="UniProtKB-KW"/>
</dbReference>
<feature type="non-terminal residue" evidence="4">
    <location>
        <position position="177"/>
    </location>
</feature>
<dbReference type="SUPFAM" id="SSF49599">
    <property type="entry name" value="TRAF domain-like"/>
    <property type="match status" value="1"/>
</dbReference>
<name>A0A6S7IIU7_PARCT</name>
<keyword evidence="1" id="KW-0479">Metal-binding</keyword>
<organism evidence="4 5">
    <name type="scientific">Paramuricea clavata</name>
    <name type="common">Red gorgonian</name>
    <name type="synonym">Violescent sea-whip</name>
    <dbReference type="NCBI Taxonomy" id="317549"/>
    <lineage>
        <taxon>Eukaryota</taxon>
        <taxon>Metazoa</taxon>
        <taxon>Cnidaria</taxon>
        <taxon>Anthozoa</taxon>
        <taxon>Octocorallia</taxon>
        <taxon>Malacalcyonacea</taxon>
        <taxon>Plexauridae</taxon>
        <taxon>Paramuricea</taxon>
    </lineage>
</organism>
<proteinExistence type="predicted"/>
<keyword evidence="5" id="KW-1185">Reference proteome</keyword>
<dbReference type="SUPFAM" id="SSF57850">
    <property type="entry name" value="RING/U-box"/>
    <property type="match status" value="1"/>
</dbReference>
<dbReference type="PROSITE" id="PS50145">
    <property type="entry name" value="ZF_TRAF"/>
    <property type="match status" value="1"/>
</dbReference>
<sequence>MAHSYHQQGYDDSRFEGRVREDLLCSICQGVLRNPRTCQNKEHPFCLSCISQHLRNSHTCPECREHLTPETLKDPPRFLKNTLSELKIKCDYNERGCPGYVQLGNLQHHVERCGFAPVMCGNEGCGTVVNKKDKEIHERELCQFRIAKCHDCKDIKASQDEMKASQDEMKASQDAIK</sequence>
<evidence type="ECO:0000256" key="1">
    <source>
        <dbReference type="ARBA" id="ARBA00022723"/>
    </source>
</evidence>
<dbReference type="PANTHER" id="PTHR10131">
    <property type="entry name" value="TNF RECEPTOR ASSOCIATED FACTOR"/>
    <property type="match status" value="1"/>
</dbReference>
<reference evidence="4" key="1">
    <citation type="submission" date="2020-04" db="EMBL/GenBank/DDBJ databases">
        <authorList>
            <person name="Alioto T."/>
            <person name="Alioto T."/>
            <person name="Gomez Garrido J."/>
        </authorList>
    </citation>
    <scope>NUCLEOTIDE SEQUENCE</scope>
    <source>
        <strain evidence="4">A484AB</strain>
    </source>
</reference>
<dbReference type="OrthoDB" id="9049620at2759"/>
<dbReference type="InterPro" id="IPR013083">
    <property type="entry name" value="Znf_RING/FYVE/PHD"/>
</dbReference>
<dbReference type="InterPro" id="IPR001293">
    <property type="entry name" value="Znf_TRAF"/>
</dbReference>
<dbReference type="Proteomes" id="UP001152795">
    <property type="component" value="Unassembled WGS sequence"/>
</dbReference>
<dbReference type="PROSITE" id="PS50089">
    <property type="entry name" value="ZF_RING_2"/>
    <property type="match status" value="1"/>
</dbReference>
<dbReference type="PANTHER" id="PTHR10131:SF157">
    <property type="entry name" value="RECEPTOR-ASSOCIATED FACTOR, PUTATIVE-RELATED"/>
    <property type="match status" value="1"/>
</dbReference>
<dbReference type="InterPro" id="IPR001841">
    <property type="entry name" value="Znf_RING"/>
</dbReference>
<keyword evidence="2" id="KW-0863">Zinc-finger</keyword>
<dbReference type="AlphaFoldDB" id="A0A6S7IIU7"/>
<evidence type="ECO:0000256" key="3">
    <source>
        <dbReference type="ARBA" id="ARBA00022833"/>
    </source>
</evidence>
<dbReference type="EMBL" id="CACRXK020009101">
    <property type="protein sequence ID" value="CAB4016400.1"/>
    <property type="molecule type" value="Genomic_DNA"/>
</dbReference>
<protein>
    <submittedName>
        <fullName evidence="4">E3 ubiquitin- ligase NRDP1-like</fullName>
    </submittedName>
</protein>
<accession>A0A6S7IIU7</accession>
<evidence type="ECO:0000256" key="2">
    <source>
        <dbReference type="ARBA" id="ARBA00022771"/>
    </source>
</evidence>
<dbReference type="GO" id="GO:0043122">
    <property type="term" value="P:regulation of canonical NF-kappaB signal transduction"/>
    <property type="evidence" value="ECO:0007669"/>
    <property type="project" value="TreeGrafter"/>
</dbReference>
<dbReference type="GO" id="GO:0008270">
    <property type="term" value="F:zinc ion binding"/>
    <property type="evidence" value="ECO:0007669"/>
    <property type="project" value="UniProtKB-KW"/>
</dbReference>
<evidence type="ECO:0000313" key="4">
    <source>
        <dbReference type="EMBL" id="CAB4016400.1"/>
    </source>
</evidence>